<reference evidence="2" key="1">
    <citation type="journal article" date="2017" name="Front. Plant Sci.">
        <title>Climate Clever Clovers: New Paradigm to Reduce the Environmental Footprint of Ruminants by Breeding Low Methanogenic Forages Utilizing Haplotype Variation.</title>
        <authorList>
            <person name="Kaur P."/>
            <person name="Appels R."/>
            <person name="Bayer P.E."/>
            <person name="Keeble-Gagnere G."/>
            <person name="Wang J."/>
            <person name="Hirakawa H."/>
            <person name="Shirasawa K."/>
            <person name="Vercoe P."/>
            <person name="Stefanova K."/>
            <person name="Durmic Z."/>
            <person name="Nichols P."/>
            <person name="Revell C."/>
            <person name="Isobe S.N."/>
            <person name="Edwards D."/>
            <person name="Erskine W."/>
        </authorList>
    </citation>
    <scope>NUCLEOTIDE SEQUENCE [LARGE SCALE GENOMIC DNA]</scope>
    <source>
        <strain evidence="2">cv. Daliak</strain>
    </source>
</reference>
<dbReference type="Proteomes" id="UP000242715">
    <property type="component" value="Unassembled WGS sequence"/>
</dbReference>
<dbReference type="AlphaFoldDB" id="A0A2Z6MSN2"/>
<protein>
    <submittedName>
        <fullName evidence="1">Uncharacterized protein</fullName>
    </submittedName>
</protein>
<name>A0A2Z6MSN2_TRISU</name>
<sequence length="64" mass="7474">MIFEHYLKVTYIDKAIVEEQTKYRSTNSSFIIDSFGHFSMHNGLKGRTSSSIEVRRKLCIDRTS</sequence>
<evidence type="ECO:0000313" key="2">
    <source>
        <dbReference type="Proteomes" id="UP000242715"/>
    </source>
</evidence>
<dbReference type="EMBL" id="DF973339">
    <property type="protein sequence ID" value="GAU26645.1"/>
    <property type="molecule type" value="Genomic_DNA"/>
</dbReference>
<organism evidence="1 2">
    <name type="scientific">Trifolium subterraneum</name>
    <name type="common">Subterranean clover</name>
    <dbReference type="NCBI Taxonomy" id="3900"/>
    <lineage>
        <taxon>Eukaryota</taxon>
        <taxon>Viridiplantae</taxon>
        <taxon>Streptophyta</taxon>
        <taxon>Embryophyta</taxon>
        <taxon>Tracheophyta</taxon>
        <taxon>Spermatophyta</taxon>
        <taxon>Magnoliopsida</taxon>
        <taxon>eudicotyledons</taxon>
        <taxon>Gunneridae</taxon>
        <taxon>Pentapetalae</taxon>
        <taxon>rosids</taxon>
        <taxon>fabids</taxon>
        <taxon>Fabales</taxon>
        <taxon>Fabaceae</taxon>
        <taxon>Papilionoideae</taxon>
        <taxon>50 kb inversion clade</taxon>
        <taxon>NPAAA clade</taxon>
        <taxon>Hologalegina</taxon>
        <taxon>IRL clade</taxon>
        <taxon>Trifolieae</taxon>
        <taxon>Trifolium</taxon>
    </lineage>
</organism>
<accession>A0A2Z6MSN2</accession>
<keyword evidence="2" id="KW-1185">Reference proteome</keyword>
<proteinExistence type="predicted"/>
<evidence type="ECO:0000313" key="1">
    <source>
        <dbReference type="EMBL" id="GAU26645.1"/>
    </source>
</evidence>
<gene>
    <name evidence="1" type="ORF">TSUD_102550</name>
</gene>